<sequence>MSLLLLFTGAPKIVVVVPTLGPSGGGGGLSGKELRKHVEATLHRRQIAKDDQEIMDIIVIIIKSGILE</sequence>
<dbReference type="EMBL" id="MT144945">
    <property type="protein sequence ID" value="QJI01727.1"/>
    <property type="molecule type" value="Genomic_DNA"/>
</dbReference>
<accession>A0A6M3XV50</accession>
<proteinExistence type="predicted"/>
<evidence type="ECO:0000313" key="2">
    <source>
        <dbReference type="EMBL" id="QJI01727.1"/>
    </source>
</evidence>
<evidence type="ECO:0000313" key="1">
    <source>
        <dbReference type="EMBL" id="QJA74334.1"/>
    </source>
</evidence>
<dbReference type="AlphaFoldDB" id="A0A6M3XV50"/>
<protein>
    <submittedName>
        <fullName evidence="2">Uncharacterized protein</fullName>
    </submittedName>
</protein>
<name>A0A6M3XV50_9ZZZZ</name>
<gene>
    <name evidence="1" type="ORF">MM415A02042_0003</name>
    <name evidence="2" type="ORF">TM448B02725_0009</name>
</gene>
<dbReference type="EMBL" id="MT142091">
    <property type="protein sequence ID" value="QJA74334.1"/>
    <property type="molecule type" value="Genomic_DNA"/>
</dbReference>
<reference evidence="2" key="1">
    <citation type="submission" date="2020-03" db="EMBL/GenBank/DDBJ databases">
        <title>The deep terrestrial virosphere.</title>
        <authorList>
            <person name="Holmfeldt K."/>
            <person name="Nilsson E."/>
            <person name="Simone D."/>
            <person name="Lopez-Fernandez M."/>
            <person name="Wu X."/>
            <person name="de Brujin I."/>
            <person name="Lundin D."/>
            <person name="Andersson A."/>
            <person name="Bertilsson S."/>
            <person name="Dopson M."/>
        </authorList>
    </citation>
    <scope>NUCLEOTIDE SEQUENCE</scope>
    <source>
        <strain evidence="1">MM415A02042</strain>
        <strain evidence="2">TM448B02725</strain>
    </source>
</reference>
<organism evidence="2">
    <name type="scientific">viral metagenome</name>
    <dbReference type="NCBI Taxonomy" id="1070528"/>
    <lineage>
        <taxon>unclassified sequences</taxon>
        <taxon>metagenomes</taxon>
        <taxon>organismal metagenomes</taxon>
    </lineage>
</organism>